<name>A0A411YGL2_9ACTN</name>
<dbReference type="Proteomes" id="UP000291469">
    <property type="component" value="Chromosome"/>
</dbReference>
<dbReference type="RefSeq" id="WP_131155306.1">
    <property type="nucleotide sequence ID" value="NZ_CP036402.1"/>
</dbReference>
<feature type="domain" description="N-acetyltransferase" evidence="1">
    <location>
        <begin position="5"/>
        <end position="168"/>
    </location>
</feature>
<dbReference type="KEGG" id="erz:ER308_12535"/>
<organism evidence="2 3">
    <name type="scientific">Egibacter rhizosphaerae</name>
    <dbReference type="NCBI Taxonomy" id="1670831"/>
    <lineage>
        <taxon>Bacteria</taxon>
        <taxon>Bacillati</taxon>
        <taxon>Actinomycetota</taxon>
        <taxon>Nitriliruptoria</taxon>
        <taxon>Egibacterales</taxon>
        <taxon>Egibacteraceae</taxon>
        <taxon>Egibacter</taxon>
    </lineage>
</organism>
<protein>
    <submittedName>
        <fullName evidence="2">GNAT family N-acetyltransferase</fullName>
    </submittedName>
</protein>
<gene>
    <name evidence="2" type="ORF">ER308_12535</name>
</gene>
<keyword evidence="2" id="KW-0808">Transferase</keyword>
<proteinExistence type="predicted"/>
<reference evidence="2 3" key="1">
    <citation type="submission" date="2019-01" db="EMBL/GenBank/DDBJ databases">
        <title>Egibacter rhizosphaerae EGI 80759T.</title>
        <authorList>
            <person name="Chen D.-D."/>
            <person name="Tian Y."/>
            <person name="Jiao J.-Y."/>
            <person name="Zhang X.-T."/>
            <person name="Zhang Y.-G."/>
            <person name="Zhang Y."/>
            <person name="Xiao M."/>
            <person name="Shu W.-S."/>
            <person name="Li W.-J."/>
        </authorList>
    </citation>
    <scope>NUCLEOTIDE SEQUENCE [LARGE SCALE GENOMIC DNA]</scope>
    <source>
        <strain evidence="2 3">EGI 80759</strain>
    </source>
</reference>
<dbReference type="Gene3D" id="3.40.630.30">
    <property type="match status" value="1"/>
</dbReference>
<evidence type="ECO:0000259" key="1">
    <source>
        <dbReference type="PROSITE" id="PS51186"/>
    </source>
</evidence>
<accession>A0A411YGL2</accession>
<dbReference type="AlphaFoldDB" id="A0A411YGL2"/>
<dbReference type="InterPro" id="IPR000182">
    <property type="entry name" value="GNAT_dom"/>
</dbReference>
<sequence length="325" mass="35274">MTDEIVVRELRESDEPQVLDLLAASTGLADDEVRRRSFAWKHRDNPFGTSLGWVALAGEHLVGVCLFQRWEFLDEDAVVPAVRVSDAAADPSLGAGILDRLVAHACAQLTGDEARFAFGVAGDERLAACRQAGWEEVGRLPAVIRLRSARGALRTLRSRAAPERHPLPTDVGVPAAEVLADATAVHELLLNSTASAGLATRRDVPFLQWRYGPEWLHYRVLRYSERIQDGLLVFRLRQRGRARELVVEDLIAPTGAEEEVTEIATLALRATGADHAFAITRPGSFDAALAPPGLGPTLVWRDLIGGQASPALESWSLGTGDVEFG</sequence>
<dbReference type="GO" id="GO:0016747">
    <property type="term" value="F:acyltransferase activity, transferring groups other than amino-acyl groups"/>
    <property type="evidence" value="ECO:0007669"/>
    <property type="project" value="InterPro"/>
</dbReference>
<dbReference type="EMBL" id="CP036402">
    <property type="protein sequence ID" value="QBI20309.1"/>
    <property type="molecule type" value="Genomic_DNA"/>
</dbReference>
<evidence type="ECO:0000313" key="3">
    <source>
        <dbReference type="Proteomes" id="UP000291469"/>
    </source>
</evidence>
<dbReference type="SUPFAM" id="SSF55729">
    <property type="entry name" value="Acyl-CoA N-acyltransferases (Nat)"/>
    <property type="match status" value="1"/>
</dbReference>
<dbReference type="InterPro" id="IPR016181">
    <property type="entry name" value="Acyl_CoA_acyltransferase"/>
</dbReference>
<keyword evidence="3" id="KW-1185">Reference proteome</keyword>
<dbReference type="PROSITE" id="PS51186">
    <property type="entry name" value="GNAT"/>
    <property type="match status" value="1"/>
</dbReference>
<dbReference type="OrthoDB" id="5570877at2"/>
<evidence type="ECO:0000313" key="2">
    <source>
        <dbReference type="EMBL" id="QBI20309.1"/>
    </source>
</evidence>